<dbReference type="InterPro" id="IPR027417">
    <property type="entry name" value="P-loop_NTPase"/>
</dbReference>
<name>A0A2V2YSN5_9BACL</name>
<reference evidence="1 2" key="1">
    <citation type="submission" date="2018-05" db="EMBL/GenBank/DDBJ databases">
        <title>Genomic Encyclopedia of Type Strains, Phase III (KMG-III): the genomes of soil and plant-associated and newly described type strains.</title>
        <authorList>
            <person name="Whitman W."/>
        </authorList>
    </citation>
    <scope>NUCLEOTIDE SEQUENCE [LARGE SCALE GENOMIC DNA]</scope>
    <source>
        <strain evidence="1 2">CECT 5696</strain>
    </source>
</reference>
<proteinExistence type="predicted"/>
<dbReference type="SUPFAM" id="SSF52540">
    <property type="entry name" value="P-loop containing nucleoside triphosphate hydrolases"/>
    <property type="match status" value="1"/>
</dbReference>
<dbReference type="Proteomes" id="UP000246635">
    <property type="component" value="Unassembled WGS sequence"/>
</dbReference>
<protein>
    <recommendedName>
        <fullName evidence="3">Pilus assembly protein CpaE</fullName>
    </recommendedName>
</protein>
<evidence type="ECO:0000313" key="1">
    <source>
        <dbReference type="EMBL" id="PWW01218.1"/>
    </source>
</evidence>
<dbReference type="AlphaFoldDB" id="A0A2V2YSN5"/>
<comment type="caution">
    <text evidence="1">The sequence shown here is derived from an EMBL/GenBank/DDBJ whole genome shotgun (WGS) entry which is preliminary data.</text>
</comment>
<sequence>MNIVLVGRDEELIRCLNQIPAARDIAVLDIALLQSAQLPLSHADLILLSDREVPLYQVEDVRKIVGPEKKLAYLLSYQADSGPVSEAVIICERYGVDLLPPKRTVEQIIDEIERRYIGSKAGTSGGKVITIVGALAQSGVTSTALSLADLCAKHARVAVLGFNASNPGLLVPYNGAMLNQLYTQIQESRVLKPADLAAAMQPVGGFHYLAGNADLAKKYRYKTEAAHHIIQCARQEFDFVIIDAGASPDNNLCLQAILHADIRILLSTQQPAALSMWKQYKELLQLFYLPGTKLPGFLLLLNRYRSSFGEAGMFARQMELPLLGALPDLKSEGWLCEGERKLLTTVNHSGYQEQMNKLAKELLRRFDLTLREEAARKGWWIWNRQ</sequence>
<dbReference type="RefSeq" id="WP_110044709.1">
    <property type="nucleotide sequence ID" value="NZ_CP054613.1"/>
</dbReference>
<keyword evidence="2" id="KW-1185">Reference proteome</keyword>
<accession>A0A2V2YSN5</accession>
<evidence type="ECO:0008006" key="3">
    <source>
        <dbReference type="Google" id="ProtNLM"/>
    </source>
</evidence>
<dbReference type="EMBL" id="QGTQ01000010">
    <property type="protein sequence ID" value="PWW01218.1"/>
    <property type="molecule type" value="Genomic_DNA"/>
</dbReference>
<organism evidence="1 2">
    <name type="scientific">Paenibacillus cellulosilyticus</name>
    <dbReference type="NCBI Taxonomy" id="375489"/>
    <lineage>
        <taxon>Bacteria</taxon>
        <taxon>Bacillati</taxon>
        <taxon>Bacillota</taxon>
        <taxon>Bacilli</taxon>
        <taxon>Bacillales</taxon>
        <taxon>Paenibacillaceae</taxon>
        <taxon>Paenibacillus</taxon>
    </lineage>
</organism>
<dbReference type="Gene3D" id="3.40.50.300">
    <property type="entry name" value="P-loop containing nucleotide triphosphate hydrolases"/>
    <property type="match status" value="1"/>
</dbReference>
<dbReference type="OrthoDB" id="2791974at2"/>
<gene>
    <name evidence="1" type="ORF">DFQ01_110108</name>
</gene>
<evidence type="ECO:0000313" key="2">
    <source>
        <dbReference type="Proteomes" id="UP000246635"/>
    </source>
</evidence>